<evidence type="ECO:0000313" key="4">
    <source>
        <dbReference type="EMBL" id="TVM18953.1"/>
    </source>
</evidence>
<dbReference type="Gene3D" id="3.40.50.10070">
    <property type="entry name" value="TolB, N-terminal domain"/>
    <property type="match status" value="1"/>
</dbReference>
<keyword evidence="3" id="KW-0732">Signal</keyword>
<evidence type="ECO:0000256" key="2">
    <source>
        <dbReference type="SAM" id="MobiDB-lite"/>
    </source>
</evidence>
<feature type="chain" id="PRO_5029892431" evidence="3">
    <location>
        <begin position="19"/>
        <end position="431"/>
    </location>
</feature>
<comment type="similarity">
    <text evidence="1">Belongs to the TolB family.</text>
</comment>
<dbReference type="EMBL" id="QMIE01000003">
    <property type="protein sequence ID" value="TVM18953.1"/>
    <property type="molecule type" value="Genomic_DNA"/>
</dbReference>
<protein>
    <submittedName>
        <fullName evidence="4">Translocation protein TolB</fullName>
    </submittedName>
</protein>
<dbReference type="AlphaFoldDB" id="A0A7M3MID6"/>
<organism evidence="4 5">
    <name type="scientific">Oceanidesulfovibrio indonesiensis</name>
    <dbReference type="NCBI Taxonomy" id="54767"/>
    <lineage>
        <taxon>Bacteria</taxon>
        <taxon>Pseudomonadati</taxon>
        <taxon>Thermodesulfobacteriota</taxon>
        <taxon>Desulfovibrionia</taxon>
        <taxon>Desulfovibrionales</taxon>
        <taxon>Desulfovibrionaceae</taxon>
        <taxon>Oceanidesulfovibrio</taxon>
    </lineage>
</organism>
<dbReference type="Gene3D" id="2.120.10.30">
    <property type="entry name" value="TolB, C-terminal domain"/>
    <property type="match status" value="2"/>
</dbReference>
<dbReference type="PANTHER" id="PTHR36842:SF1">
    <property type="entry name" value="PROTEIN TOLB"/>
    <property type="match status" value="1"/>
</dbReference>
<feature type="signal peptide" evidence="3">
    <location>
        <begin position="1"/>
        <end position="18"/>
    </location>
</feature>
<dbReference type="OrthoDB" id="9815657at2"/>
<evidence type="ECO:0000313" key="5">
    <source>
        <dbReference type="Proteomes" id="UP000448292"/>
    </source>
</evidence>
<evidence type="ECO:0000256" key="3">
    <source>
        <dbReference type="SAM" id="SignalP"/>
    </source>
</evidence>
<dbReference type="Pfam" id="PF07676">
    <property type="entry name" value="PD40"/>
    <property type="match status" value="3"/>
</dbReference>
<proteinExistence type="inferred from homology"/>
<name>A0A7M3MID6_9BACT</name>
<dbReference type="PANTHER" id="PTHR36842">
    <property type="entry name" value="PROTEIN TOLB HOMOLOG"/>
    <property type="match status" value="1"/>
</dbReference>
<dbReference type="SUPFAM" id="SSF52964">
    <property type="entry name" value="TolB, N-terminal domain"/>
    <property type="match status" value="1"/>
</dbReference>
<dbReference type="InterPro" id="IPR011659">
    <property type="entry name" value="WD40"/>
</dbReference>
<feature type="region of interest" description="Disordered" evidence="2">
    <location>
        <begin position="409"/>
        <end position="431"/>
    </location>
</feature>
<gene>
    <name evidence="4" type="ORF">DPQ33_04875</name>
</gene>
<accession>A0A7M3MID6</accession>
<evidence type="ECO:0000256" key="1">
    <source>
        <dbReference type="ARBA" id="ARBA00009820"/>
    </source>
</evidence>
<keyword evidence="5" id="KW-1185">Reference proteome</keyword>
<dbReference type="SUPFAM" id="SSF69304">
    <property type="entry name" value="Tricorn protease N-terminal domain"/>
    <property type="match status" value="1"/>
</dbReference>
<dbReference type="Proteomes" id="UP000448292">
    <property type="component" value="Unassembled WGS sequence"/>
</dbReference>
<comment type="caution">
    <text evidence="4">The sequence shown here is derived from an EMBL/GenBank/DDBJ whole genome shotgun (WGS) entry which is preliminary data.</text>
</comment>
<reference evidence="4 5" key="1">
    <citation type="submission" date="2018-06" db="EMBL/GenBank/DDBJ databases">
        <title>Complete genome of Desulfovibrio indonesiensis P37SLT.</title>
        <authorList>
            <person name="Crispim J.S."/>
            <person name="Vidigal P.M.P."/>
            <person name="Silva L.C.F."/>
            <person name="Laguardia C.N."/>
            <person name="Araujo L.C."/>
            <person name="Dias R.S."/>
            <person name="Sousa M.P."/>
            <person name="Paula S.O."/>
            <person name="Silva C."/>
        </authorList>
    </citation>
    <scope>NUCLEOTIDE SEQUENCE [LARGE SCALE GENOMIC DNA]</scope>
    <source>
        <strain evidence="4 5">P37SLT</strain>
    </source>
</reference>
<sequence length="431" mass="46393">MSSLALALVLTLSLAAVAAAQKAELNINIYGAGESRSFIALADPMATPSGDAPPLAAELQSLIRTNLSFLPFLGIVPREGVLGGSRLNGVTRENIDFRRFQLAGADYLMTTGWPNPGTVELRVYEAFGSNLVVGKAYAQVDKQSLPRVADKFCAALMEALTGSGEFFRSTLAFVRASGPGTNRNIYTVRPTGRELRQISNEEGACLSPSWSPNANSIVFSIVAERYHYLGLWQGGSVKKVRYPGNTVIAPDFTPSGQIAVSLTQKNQPDIFLLGADLQPQRPLVQDGSINVSPSFSRNGQAMAYVSDRFGSPHIFVRNLATGHDQRITYSGYNTDPSISPDGSLVAFTRMTGGGHRIYLYDIKTGREQQITFGPGSDEQPAFAPDNYFVAFSSSRSGSRQIYLTTRHGTEPIQVPTNGPAGFPAWGLTDAP</sequence>
<dbReference type="InterPro" id="IPR011042">
    <property type="entry name" value="6-blade_b-propeller_TolB-like"/>
</dbReference>